<evidence type="ECO:0000256" key="1">
    <source>
        <dbReference type="SAM" id="MobiDB-lite"/>
    </source>
</evidence>
<dbReference type="Gene3D" id="3.10.350.10">
    <property type="entry name" value="LysM domain"/>
    <property type="match status" value="1"/>
</dbReference>
<dbReference type="Gene3D" id="1.10.8.10">
    <property type="entry name" value="DNA helicase RuvA subunit, C-terminal domain"/>
    <property type="match status" value="1"/>
</dbReference>
<dbReference type="InterPro" id="IPR036779">
    <property type="entry name" value="LysM_dom_sf"/>
</dbReference>
<name>A0A1Y6L9Y3_ZYMTR</name>
<dbReference type="SUPFAM" id="SSF54106">
    <property type="entry name" value="LysM domain"/>
    <property type="match status" value="1"/>
</dbReference>
<dbReference type="EMBL" id="LT882677">
    <property type="protein sequence ID" value="SMY21304.1"/>
    <property type="molecule type" value="Genomic_DNA"/>
</dbReference>
<evidence type="ECO:0000259" key="2">
    <source>
        <dbReference type="PROSITE" id="PS51782"/>
    </source>
</evidence>
<sequence>MSNACATCALPFGNALDPISEKPLLPGRYLSCCGRSICSRCLNQNKRYETYCPYCQITTTPSLLPQGLKDPPAYSASDARQPPPSSTYLDDEEPPAYSTHQPVRHQISEKTVPAEDVLHFIRPEDTVLSVSLAYGVPIDVLRKTNNLFSDHLLQARKTLLVPGEYYKGGVSLSPQPLESEEEEVKKTKVRRWMVACKVAEYDVATLYLQQSEWNLEAAIDAYREDERWEKEHPLEVKSRMKNGKKAADTGMRRFVGGSGSMR</sequence>
<organism evidence="3 4">
    <name type="scientific">Zymoseptoria tritici ST99CH_1A5</name>
    <dbReference type="NCBI Taxonomy" id="1276529"/>
    <lineage>
        <taxon>Eukaryota</taxon>
        <taxon>Fungi</taxon>
        <taxon>Dikarya</taxon>
        <taxon>Ascomycota</taxon>
        <taxon>Pezizomycotina</taxon>
        <taxon>Dothideomycetes</taxon>
        <taxon>Dothideomycetidae</taxon>
        <taxon>Mycosphaerellales</taxon>
        <taxon>Mycosphaerellaceae</taxon>
        <taxon>Zymoseptoria</taxon>
    </lineage>
</organism>
<dbReference type="Proteomes" id="UP000215453">
    <property type="component" value="Chromosome 2"/>
</dbReference>
<dbReference type="CDD" id="cd00118">
    <property type="entry name" value="LysM"/>
    <property type="match status" value="1"/>
</dbReference>
<dbReference type="PANTHER" id="PTHR20932">
    <property type="entry name" value="LYSM AND PUTATIVE PEPTIDOGLYCAN-BINDING DOMAIN-CONTAINING PROTEIN"/>
    <property type="match status" value="1"/>
</dbReference>
<dbReference type="Pfam" id="PF01476">
    <property type="entry name" value="LysM"/>
    <property type="match status" value="1"/>
</dbReference>
<feature type="domain" description="LysM" evidence="2">
    <location>
        <begin position="117"/>
        <end position="161"/>
    </location>
</feature>
<proteinExistence type="predicted"/>
<dbReference type="InterPro" id="IPR045030">
    <property type="entry name" value="LYSM1-4"/>
</dbReference>
<feature type="region of interest" description="Disordered" evidence="1">
    <location>
        <begin position="66"/>
        <end position="104"/>
    </location>
</feature>
<evidence type="ECO:0000313" key="3">
    <source>
        <dbReference type="EMBL" id="SMY21304.1"/>
    </source>
</evidence>
<feature type="region of interest" description="Disordered" evidence="1">
    <location>
        <begin position="240"/>
        <end position="262"/>
    </location>
</feature>
<gene>
    <name evidence="3" type="ORF">ZT1A5_G2741</name>
</gene>
<dbReference type="PROSITE" id="PS51782">
    <property type="entry name" value="LYSM"/>
    <property type="match status" value="1"/>
</dbReference>
<reference evidence="3 4" key="1">
    <citation type="submission" date="2016-10" db="EMBL/GenBank/DDBJ databases">
        <authorList>
            <person name="Varghese N."/>
        </authorList>
    </citation>
    <scope>NUCLEOTIDE SEQUENCE [LARGE SCALE GENOMIC DNA]</scope>
</reference>
<dbReference type="AlphaFoldDB" id="A0A1Y6L9Y3"/>
<dbReference type="Pfam" id="PF14555">
    <property type="entry name" value="UBA_4"/>
    <property type="match status" value="1"/>
</dbReference>
<dbReference type="InterPro" id="IPR018392">
    <property type="entry name" value="LysM"/>
</dbReference>
<accession>A0A1Y6L9Y3</accession>
<dbReference type="PANTHER" id="PTHR20932:SF31">
    <property type="entry name" value="RING-TYPE DOMAIN-CONTAINING PROTEIN"/>
    <property type="match status" value="1"/>
</dbReference>
<protein>
    <recommendedName>
        <fullName evidence="2">LysM domain-containing protein</fullName>
    </recommendedName>
</protein>
<dbReference type="CDD" id="cd14273">
    <property type="entry name" value="UBA_TAP-C_like"/>
    <property type="match status" value="1"/>
</dbReference>
<evidence type="ECO:0000313" key="4">
    <source>
        <dbReference type="Proteomes" id="UP000215453"/>
    </source>
</evidence>